<evidence type="ECO:0000256" key="1">
    <source>
        <dbReference type="SAM" id="Phobius"/>
    </source>
</evidence>
<comment type="caution">
    <text evidence="2">The sequence shown here is derived from an EMBL/GenBank/DDBJ whole genome shotgun (WGS) entry which is preliminary data.</text>
</comment>
<dbReference type="AlphaFoldDB" id="A0A8J6BW03"/>
<gene>
    <name evidence="2" type="ORF">GUJ93_ZPchr0013g37066</name>
</gene>
<feature type="transmembrane region" description="Helical" evidence="1">
    <location>
        <begin position="24"/>
        <end position="42"/>
    </location>
</feature>
<sequence>MGQSERAGCSAAASWGGRRRPRRGWLACVVVAFLAVLSPLYVHRQPAGESDEEEDGVLPSALWLPALLVACWSSPST</sequence>
<keyword evidence="1" id="KW-0812">Transmembrane</keyword>
<protein>
    <submittedName>
        <fullName evidence="2">Uncharacterized protein</fullName>
    </submittedName>
</protein>
<keyword evidence="3" id="KW-1185">Reference proteome</keyword>
<accession>A0A8J6BW03</accession>
<dbReference type="EMBL" id="JAAALK010000079">
    <property type="protein sequence ID" value="KAG8097094.1"/>
    <property type="molecule type" value="Genomic_DNA"/>
</dbReference>
<keyword evidence="1" id="KW-1133">Transmembrane helix</keyword>
<name>A0A8J6BW03_ZIZPA</name>
<evidence type="ECO:0000313" key="3">
    <source>
        <dbReference type="Proteomes" id="UP000729402"/>
    </source>
</evidence>
<dbReference type="Proteomes" id="UP000729402">
    <property type="component" value="Unassembled WGS sequence"/>
</dbReference>
<organism evidence="2 3">
    <name type="scientific">Zizania palustris</name>
    <name type="common">Northern wild rice</name>
    <dbReference type="NCBI Taxonomy" id="103762"/>
    <lineage>
        <taxon>Eukaryota</taxon>
        <taxon>Viridiplantae</taxon>
        <taxon>Streptophyta</taxon>
        <taxon>Embryophyta</taxon>
        <taxon>Tracheophyta</taxon>
        <taxon>Spermatophyta</taxon>
        <taxon>Magnoliopsida</taxon>
        <taxon>Liliopsida</taxon>
        <taxon>Poales</taxon>
        <taxon>Poaceae</taxon>
        <taxon>BOP clade</taxon>
        <taxon>Oryzoideae</taxon>
        <taxon>Oryzeae</taxon>
        <taxon>Zizaniinae</taxon>
        <taxon>Zizania</taxon>
    </lineage>
</organism>
<proteinExistence type="predicted"/>
<reference evidence="2" key="1">
    <citation type="journal article" date="2021" name="bioRxiv">
        <title>Whole Genome Assembly and Annotation of Northern Wild Rice, Zizania palustris L., Supports a Whole Genome Duplication in the Zizania Genus.</title>
        <authorList>
            <person name="Haas M."/>
            <person name="Kono T."/>
            <person name="Macchietto M."/>
            <person name="Millas R."/>
            <person name="McGilp L."/>
            <person name="Shao M."/>
            <person name="Duquette J."/>
            <person name="Hirsch C.N."/>
            <person name="Kimball J."/>
        </authorList>
    </citation>
    <scope>NUCLEOTIDE SEQUENCE</scope>
    <source>
        <tissue evidence="2">Fresh leaf tissue</tissue>
    </source>
</reference>
<keyword evidence="1" id="KW-0472">Membrane</keyword>
<reference evidence="2" key="2">
    <citation type="submission" date="2021-02" db="EMBL/GenBank/DDBJ databases">
        <authorList>
            <person name="Kimball J.A."/>
            <person name="Haas M.W."/>
            <person name="Macchietto M."/>
            <person name="Kono T."/>
            <person name="Duquette J."/>
            <person name="Shao M."/>
        </authorList>
    </citation>
    <scope>NUCLEOTIDE SEQUENCE</scope>
    <source>
        <tissue evidence="2">Fresh leaf tissue</tissue>
    </source>
</reference>
<evidence type="ECO:0000313" key="2">
    <source>
        <dbReference type="EMBL" id="KAG8097094.1"/>
    </source>
</evidence>